<dbReference type="SUPFAM" id="SSF53850">
    <property type="entry name" value="Periplasmic binding protein-like II"/>
    <property type="match status" value="1"/>
</dbReference>
<dbReference type="Gene3D" id="3.40.190.10">
    <property type="entry name" value="Periplasmic binding protein-like II"/>
    <property type="match status" value="2"/>
</dbReference>
<reference evidence="1 2" key="1">
    <citation type="journal article" date="2019" name="Nat. Microbiol.">
        <title>Mediterranean grassland soil C-N compound turnover is dependent on rainfall and depth, and is mediated by genomically divergent microorganisms.</title>
        <authorList>
            <person name="Diamond S."/>
            <person name="Andeer P.F."/>
            <person name="Li Z."/>
            <person name="Crits-Christoph A."/>
            <person name="Burstein D."/>
            <person name="Anantharaman K."/>
            <person name="Lane K.R."/>
            <person name="Thomas B.C."/>
            <person name="Pan C."/>
            <person name="Northen T.R."/>
            <person name="Banfield J.F."/>
        </authorList>
    </citation>
    <scope>NUCLEOTIDE SEQUENCE [LARGE SCALE GENOMIC DNA]</scope>
    <source>
        <strain evidence="1">NP_8</strain>
    </source>
</reference>
<comment type="caution">
    <text evidence="1">The sequence shown here is derived from an EMBL/GenBank/DDBJ whole genome shotgun (WGS) entry which is preliminary data.</text>
</comment>
<dbReference type="EMBL" id="VBAP01000095">
    <property type="protein sequence ID" value="TMI72000.1"/>
    <property type="molecule type" value="Genomic_DNA"/>
</dbReference>
<evidence type="ECO:0000313" key="2">
    <source>
        <dbReference type="Proteomes" id="UP000318834"/>
    </source>
</evidence>
<proteinExistence type="predicted"/>
<gene>
    <name evidence="1" type="ORF">E6H05_11625</name>
</gene>
<dbReference type="PANTHER" id="PTHR43649">
    <property type="entry name" value="ARABINOSE-BINDING PROTEIN-RELATED"/>
    <property type="match status" value="1"/>
</dbReference>
<accession>A0A537IL51</accession>
<protein>
    <submittedName>
        <fullName evidence="1">Extracellular solute-binding protein</fullName>
    </submittedName>
</protein>
<name>A0A537IL51_9BACT</name>
<dbReference type="Pfam" id="PF01547">
    <property type="entry name" value="SBP_bac_1"/>
    <property type="match status" value="1"/>
</dbReference>
<dbReference type="InterPro" id="IPR050490">
    <property type="entry name" value="Bact_solute-bd_prot1"/>
</dbReference>
<sequence>MRELHIALIGGPQYDRLREMLPAFERQHGYRVTVEVQLPHVELNARMADDLGTPRGRYDLISTHTKYAPSQAAHLRPLDTLVAPEELPDFFPRVMELCRINGAVMQLPRNFDARLLFYRADLIAAPPSWEDAAALMVRHAGPGFYGFAFPGRHSGLFGTFYELLGMAGGDLFDAQLHPVFNDAAGVWALRFLHRLHTVDRVTPPDLLERWYYDEVSTQFRAGRVLMIGDWPGFYGLYKDPQTCAVIEQYDIAVYPPGPAGVRKSYAGCHSFAIPKAARDVEGALALLRHLVSPEVQYFEASASGHTPVRRTVFDRVKGELPRGSRDARRMAALEETIERHAMIPPKFARYPMVEDILWVGVQQAITGAQTPQAALGSMERQVEEVLR</sequence>
<organism evidence="1 2">
    <name type="scientific">Candidatus Segetimicrobium genomatis</name>
    <dbReference type="NCBI Taxonomy" id="2569760"/>
    <lineage>
        <taxon>Bacteria</taxon>
        <taxon>Bacillati</taxon>
        <taxon>Candidatus Sysuimicrobiota</taxon>
        <taxon>Candidatus Sysuimicrobiia</taxon>
        <taxon>Candidatus Sysuimicrobiales</taxon>
        <taxon>Candidatus Segetimicrobiaceae</taxon>
        <taxon>Candidatus Segetimicrobium</taxon>
    </lineage>
</organism>
<dbReference type="PANTHER" id="PTHR43649:SF12">
    <property type="entry name" value="DIACETYLCHITOBIOSE BINDING PROTEIN DASA"/>
    <property type="match status" value="1"/>
</dbReference>
<dbReference type="InterPro" id="IPR006059">
    <property type="entry name" value="SBP"/>
</dbReference>
<dbReference type="Proteomes" id="UP000318834">
    <property type="component" value="Unassembled WGS sequence"/>
</dbReference>
<evidence type="ECO:0000313" key="1">
    <source>
        <dbReference type="EMBL" id="TMI72000.1"/>
    </source>
</evidence>
<dbReference type="AlphaFoldDB" id="A0A537IL51"/>